<dbReference type="PRINTS" id="PR00035">
    <property type="entry name" value="HTHGNTR"/>
</dbReference>
<dbReference type="CDD" id="cd06267">
    <property type="entry name" value="PBP1_LacI_sugar_binding-like"/>
    <property type="match status" value="1"/>
</dbReference>
<dbReference type="SMART" id="SM00345">
    <property type="entry name" value="HTH_GNTR"/>
    <property type="match status" value="1"/>
</dbReference>
<dbReference type="Pfam" id="PF00392">
    <property type="entry name" value="GntR"/>
    <property type="match status" value="1"/>
</dbReference>
<dbReference type="PROSITE" id="PS50949">
    <property type="entry name" value="HTH_GNTR"/>
    <property type="match status" value="1"/>
</dbReference>
<keyword evidence="3" id="KW-0238">DNA-binding</keyword>
<name>A0A1R1EPK8_9BACL</name>
<gene>
    <name evidence="6" type="ORF">BK138_18065</name>
</gene>
<sequence>MSKNDTTLPKYQLVKDYVLSQIENNELGKDDRIPSESEFSKLLDVSSITVRKALAELVNEGVIYRIRGKGSFVANPAETVNQTSNYVTFIISGNDMYDSSYMKIIKGVQSFLNQQGCKLIIEFVENDVEQERELILKLIQSENRGLLIYSANPDAAREYLNEIRKKSIPFVMLDRFPAGYPVNCITCNNHDGAYEAVAYLIAQGHRKIGFAAYDFHLSTEVERYNGYRHAMADASLGPDDDVLFLQRELDYAKLLRQIERGELTALFCVNDRRALEVIGQLTQQGVSIPEQISIMGFDDVESSKYAKVSLSTVNQPFEMLGYEGAKLLFESSKDLSGGSKKILLSTELVIRESIRSNVEP</sequence>
<dbReference type="SUPFAM" id="SSF53822">
    <property type="entry name" value="Periplasmic binding protein-like I"/>
    <property type="match status" value="1"/>
</dbReference>
<comment type="caution">
    <text evidence="6">The sequence shown here is derived from an EMBL/GenBank/DDBJ whole genome shotgun (WGS) entry which is preliminary data.</text>
</comment>
<dbReference type="InterPro" id="IPR036388">
    <property type="entry name" value="WH-like_DNA-bd_sf"/>
</dbReference>
<accession>A0A1R1EPK8</accession>
<reference evidence="6 7" key="1">
    <citation type="submission" date="2016-11" db="EMBL/GenBank/DDBJ databases">
        <title>Paenibacillus species isolates.</title>
        <authorList>
            <person name="Beno S.M."/>
        </authorList>
    </citation>
    <scope>NUCLEOTIDE SEQUENCE [LARGE SCALE GENOMIC DNA]</scope>
    <source>
        <strain evidence="6 7">FSL R5-0378</strain>
    </source>
</reference>
<evidence type="ECO:0000256" key="4">
    <source>
        <dbReference type="ARBA" id="ARBA00023163"/>
    </source>
</evidence>
<dbReference type="PANTHER" id="PTHR30146">
    <property type="entry name" value="LACI-RELATED TRANSCRIPTIONAL REPRESSOR"/>
    <property type="match status" value="1"/>
</dbReference>
<dbReference type="PANTHER" id="PTHR30146:SF148">
    <property type="entry name" value="HTH-TYPE TRANSCRIPTIONAL REPRESSOR PURR-RELATED"/>
    <property type="match status" value="1"/>
</dbReference>
<dbReference type="InterPro" id="IPR046335">
    <property type="entry name" value="LacI/GalR-like_sensor"/>
</dbReference>
<keyword evidence="4" id="KW-0804">Transcription</keyword>
<keyword evidence="2" id="KW-0805">Transcription regulation</keyword>
<protein>
    <submittedName>
        <fullName evidence="6">GntR family transcriptional regulator</fullName>
    </submittedName>
</protein>
<evidence type="ECO:0000259" key="5">
    <source>
        <dbReference type="PROSITE" id="PS50949"/>
    </source>
</evidence>
<evidence type="ECO:0000313" key="7">
    <source>
        <dbReference type="Proteomes" id="UP000187172"/>
    </source>
</evidence>
<dbReference type="GO" id="GO:0000976">
    <property type="term" value="F:transcription cis-regulatory region binding"/>
    <property type="evidence" value="ECO:0007669"/>
    <property type="project" value="TreeGrafter"/>
</dbReference>
<feature type="domain" description="HTH gntR-type" evidence="5">
    <location>
        <begin position="8"/>
        <end position="76"/>
    </location>
</feature>
<organism evidence="6 7">
    <name type="scientific">Paenibacillus rhizosphaerae</name>
    <dbReference type="NCBI Taxonomy" id="297318"/>
    <lineage>
        <taxon>Bacteria</taxon>
        <taxon>Bacillati</taxon>
        <taxon>Bacillota</taxon>
        <taxon>Bacilli</taxon>
        <taxon>Bacillales</taxon>
        <taxon>Paenibacillaceae</taxon>
        <taxon>Paenibacillus</taxon>
    </lineage>
</organism>
<keyword evidence="1" id="KW-0678">Repressor</keyword>
<dbReference type="EMBL" id="MRTP01000004">
    <property type="protein sequence ID" value="OMF53728.1"/>
    <property type="molecule type" value="Genomic_DNA"/>
</dbReference>
<dbReference type="GO" id="GO:0003700">
    <property type="term" value="F:DNA-binding transcription factor activity"/>
    <property type="evidence" value="ECO:0007669"/>
    <property type="project" value="InterPro"/>
</dbReference>
<proteinExistence type="predicted"/>
<dbReference type="InterPro" id="IPR036390">
    <property type="entry name" value="WH_DNA-bd_sf"/>
</dbReference>
<dbReference type="RefSeq" id="WP_076171425.1">
    <property type="nucleotide sequence ID" value="NZ_MRTP01000004.1"/>
</dbReference>
<dbReference type="InterPro" id="IPR028082">
    <property type="entry name" value="Peripla_BP_I"/>
</dbReference>
<dbReference type="AlphaFoldDB" id="A0A1R1EPK8"/>
<dbReference type="Gene3D" id="3.40.50.2300">
    <property type="match status" value="2"/>
</dbReference>
<dbReference type="Proteomes" id="UP000187172">
    <property type="component" value="Unassembled WGS sequence"/>
</dbReference>
<keyword evidence="7" id="KW-1185">Reference proteome</keyword>
<dbReference type="SUPFAM" id="SSF46785">
    <property type="entry name" value="Winged helix' DNA-binding domain"/>
    <property type="match status" value="1"/>
</dbReference>
<evidence type="ECO:0000313" key="6">
    <source>
        <dbReference type="EMBL" id="OMF53728.1"/>
    </source>
</evidence>
<evidence type="ECO:0000256" key="3">
    <source>
        <dbReference type="ARBA" id="ARBA00023125"/>
    </source>
</evidence>
<evidence type="ECO:0000256" key="1">
    <source>
        <dbReference type="ARBA" id="ARBA00022491"/>
    </source>
</evidence>
<dbReference type="STRING" id="297318.BK138_18065"/>
<dbReference type="InterPro" id="IPR000524">
    <property type="entry name" value="Tscrpt_reg_HTH_GntR"/>
</dbReference>
<dbReference type="Gene3D" id="1.10.10.10">
    <property type="entry name" value="Winged helix-like DNA-binding domain superfamily/Winged helix DNA-binding domain"/>
    <property type="match status" value="1"/>
</dbReference>
<dbReference type="Pfam" id="PF13377">
    <property type="entry name" value="Peripla_BP_3"/>
    <property type="match status" value="1"/>
</dbReference>
<dbReference type="CDD" id="cd07377">
    <property type="entry name" value="WHTH_GntR"/>
    <property type="match status" value="1"/>
</dbReference>
<evidence type="ECO:0000256" key="2">
    <source>
        <dbReference type="ARBA" id="ARBA00023015"/>
    </source>
</evidence>